<name>A0A4U0XGE6_9PEZI</name>
<sequence length="1624" mass="179763">MSPASNDAPQTPNSKASSGLFSAFRNFANTRQKVVPSPSPSSAANVTPVLATFSRQLSNAGLKTVSEVGNGASGSCDNAGDWLEDYNGYFPEGEVTGGPPELHGLVLQLGRGPLTDRTAAAQQICSILEEYSVSSIIVIINAAGHLIDERHAEASQAGFGLLASCAKHVELTSRERSLFFQTILTMEDQANMRLRFQLLKDLTKNGRNVETLERVVVPLLGQLLCQGFESTQVAHNKRKREHKVKKYGAEEKPKTETPKEPELRDGHPFDEKDLSMLFRYTSDVIKFNSKVFGEVDFDLLLNQVLYICKETRSEPDIESSVEIIDTLITYADIPAGTLKPCVEILCGIFCQVSKSQDQTWKTIENLLKSHLGQSTITALLEVLMECTEQTSPNTLGVIRGVVLVLHEIVNRNRQGELPKVPISYLMQAFNRASVVSNASLRRKILRLLLLIFGDSTLTGLFLGDGDWLDLLRVLEACAPQILDTGKATKAAAEKSPEQTANLVHTTSQDDASPKTLFGLLIDRLDALSHTTDAFHRRSLMDLFIRLTSHLTDSAADSVVKFFAEERLLYPSNENWITECERITNGVLKDLRRPRALRVLVINVLMDAYNVIECLTDTETVNKFAMIIFENIGEEVDHAVFEVLSNFAISVADGCSDALFNDMVDVLRAPIFNQTILSPTSLPNSVPKFLPIVQPSSASIQHTESIANLASKSLVRMFIRGLNKSAAKSQRIFHVLLDIVRSSAVETDARITALKLLFRLRSDINHAVFVLPSTESEGLAASLYRTAQTANLSQELEEAADNRGGYAEEESSARINRTPSGISPHSSMSRSNTRPTSGVTRTTRAMPPLWMYGRIQALPEEPPTVASHLLYSCQEPGLAGRAVLDMASWLGLVLSILQRGADWELYSYILAHLGAQITNQSLFVSATTQIRLLRSTVCEQIRGSKFLEPPAFTGLRKANVATCLFHVLTMLVSYHAHLTKEEEDEMVRTFLSGIGSWEGTSNCCIHALSICCHELPLSVSKSLDIILTKMTQIITQAQVAVHILEFLAGLSRCPDLYKNFRDDDYRMVFGICFRYLQYARDQRDKASNQPASRTSQASSGLRHSGTSRDFTQASDPKSKPNSAADDLPQYVYALAFHVITFWFLSLKLQDRSRHTPWITKNLVYTDNAGQEVVEDQALVTIDMMHRVAYSDRDETGPDPEFAKPADGTVLKKTWLIGMSLMTVETAARTGSSQVTRRRPSGTRYSIFRPELKSPPRHQIPLTTGLAADAFYTESYIGILPYALFQEFYSPMYLTPGTSVSEQPIPLPDDDATTRALSAFDRNDTLDSHKVGIIYIGERQTLESEILPNVMGSADYDSFVSGLGTLVKLKGAKFNLHGLDRNDGADGEYTYCWRDRVTEIIFHITTMMPTNLEYDAPCIQKKRHIGNDFVSIIFNNSGLPFNFDTFPSDFNYVYIVITPEARATFVETRARARQDGQDQFYKVQVLSKPGFPSISPAAEPKIISGRSLAAYVRLLALNASVFSLVWAARDSGEYISSWRARLREIKKLREKHAHAHADATVTAITQPMPAALDGLRGTISSPPGTRDSAALRRTSATTLWSEGTNRSSVLTTAPEMERTGSSDSRG</sequence>
<dbReference type="InterPro" id="IPR027107">
    <property type="entry name" value="Tuberin/Ral-act_asu"/>
</dbReference>
<gene>
    <name evidence="4" type="ORF">B0A49_03515</name>
</gene>
<reference evidence="4 5" key="1">
    <citation type="submission" date="2017-03" db="EMBL/GenBank/DDBJ databases">
        <title>Genomes of endolithic fungi from Antarctica.</title>
        <authorList>
            <person name="Coleine C."/>
            <person name="Masonjones S."/>
            <person name="Stajich J.E."/>
        </authorList>
    </citation>
    <scope>NUCLEOTIDE SEQUENCE [LARGE SCALE GENOMIC DNA]</scope>
    <source>
        <strain evidence="4 5">CCFEE 5187</strain>
    </source>
</reference>
<dbReference type="STRING" id="331657.A0A4U0XGE6"/>
<dbReference type="GO" id="GO:0005634">
    <property type="term" value="C:nucleus"/>
    <property type="evidence" value="ECO:0007669"/>
    <property type="project" value="InterPro"/>
</dbReference>
<dbReference type="PANTHER" id="PTHR10063">
    <property type="entry name" value="TUBERIN"/>
    <property type="match status" value="1"/>
</dbReference>
<dbReference type="InterPro" id="IPR035974">
    <property type="entry name" value="Rap/Ran-GAP_sf"/>
</dbReference>
<dbReference type="GO" id="GO:0051056">
    <property type="term" value="P:regulation of small GTPase mediated signal transduction"/>
    <property type="evidence" value="ECO:0007669"/>
    <property type="project" value="InterPro"/>
</dbReference>
<feature type="region of interest" description="Disordered" evidence="2">
    <location>
        <begin position="236"/>
        <end position="268"/>
    </location>
</feature>
<proteinExistence type="predicted"/>
<dbReference type="GO" id="GO:0032007">
    <property type="term" value="P:negative regulation of TOR signaling"/>
    <property type="evidence" value="ECO:0007669"/>
    <property type="project" value="TreeGrafter"/>
</dbReference>
<dbReference type="InterPro" id="IPR018515">
    <property type="entry name" value="Tuberin-type_domain"/>
</dbReference>
<evidence type="ECO:0000313" key="5">
    <source>
        <dbReference type="Proteomes" id="UP000308768"/>
    </source>
</evidence>
<feature type="compositionally biased region" description="Polar residues" evidence="2">
    <location>
        <begin position="812"/>
        <end position="840"/>
    </location>
</feature>
<feature type="domain" description="Rap-GAP" evidence="3">
    <location>
        <begin position="1315"/>
        <end position="1546"/>
    </location>
</feature>
<dbReference type="PROSITE" id="PS50085">
    <property type="entry name" value="RAPGAP"/>
    <property type="match status" value="1"/>
</dbReference>
<organism evidence="4 5">
    <name type="scientific">Cryomyces minteri</name>
    <dbReference type="NCBI Taxonomy" id="331657"/>
    <lineage>
        <taxon>Eukaryota</taxon>
        <taxon>Fungi</taxon>
        <taxon>Dikarya</taxon>
        <taxon>Ascomycota</taxon>
        <taxon>Pezizomycotina</taxon>
        <taxon>Dothideomycetes</taxon>
        <taxon>Dothideomycetes incertae sedis</taxon>
        <taxon>Cryomyces</taxon>
    </lineage>
</organism>
<feature type="compositionally biased region" description="Polar residues" evidence="2">
    <location>
        <begin position="1106"/>
        <end position="1120"/>
    </location>
</feature>
<evidence type="ECO:0000256" key="2">
    <source>
        <dbReference type="SAM" id="MobiDB-lite"/>
    </source>
</evidence>
<feature type="compositionally biased region" description="Polar residues" evidence="2">
    <location>
        <begin position="1594"/>
        <end position="1609"/>
    </location>
</feature>
<evidence type="ECO:0000313" key="4">
    <source>
        <dbReference type="EMBL" id="TKA76114.1"/>
    </source>
</evidence>
<dbReference type="OrthoDB" id="19311at2759"/>
<dbReference type="Pfam" id="PF11864">
    <property type="entry name" value="DUF3384"/>
    <property type="match status" value="1"/>
</dbReference>
<evidence type="ECO:0000259" key="3">
    <source>
        <dbReference type="PROSITE" id="PS50085"/>
    </source>
</evidence>
<dbReference type="Pfam" id="PF03542">
    <property type="entry name" value="Tuberin"/>
    <property type="match status" value="1"/>
</dbReference>
<feature type="region of interest" description="Disordered" evidence="2">
    <location>
        <begin position="1594"/>
        <end position="1624"/>
    </location>
</feature>
<feature type="region of interest" description="Disordered" evidence="2">
    <location>
        <begin position="1"/>
        <end position="20"/>
    </location>
</feature>
<dbReference type="Proteomes" id="UP000308768">
    <property type="component" value="Unassembled WGS sequence"/>
</dbReference>
<dbReference type="SUPFAM" id="SSF48371">
    <property type="entry name" value="ARM repeat"/>
    <property type="match status" value="1"/>
</dbReference>
<feature type="compositionally biased region" description="Basic residues" evidence="2">
    <location>
        <begin position="236"/>
        <end position="246"/>
    </location>
</feature>
<dbReference type="InterPro" id="IPR000331">
    <property type="entry name" value="Rap/Ran_GAP_dom"/>
</dbReference>
<dbReference type="GO" id="GO:0005096">
    <property type="term" value="F:GTPase activator activity"/>
    <property type="evidence" value="ECO:0007669"/>
    <property type="project" value="UniProtKB-KW"/>
</dbReference>
<protein>
    <recommendedName>
        <fullName evidence="3">Rap-GAP domain-containing protein</fullName>
    </recommendedName>
</protein>
<dbReference type="GO" id="GO:0033596">
    <property type="term" value="C:TSC1-TSC2 complex"/>
    <property type="evidence" value="ECO:0007669"/>
    <property type="project" value="TreeGrafter"/>
</dbReference>
<feature type="compositionally biased region" description="Basic and acidic residues" evidence="2">
    <location>
        <begin position="1613"/>
        <end position="1624"/>
    </location>
</feature>
<keyword evidence="1" id="KW-0343">GTPase activation</keyword>
<feature type="compositionally biased region" description="Basic and acidic residues" evidence="2">
    <location>
        <begin position="247"/>
        <end position="268"/>
    </location>
</feature>
<dbReference type="InterPro" id="IPR024584">
    <property type="entry name" value="Tuberin_N"/>
</dbReference>
<feature type="region of interest" description="Disordered" evidence="2">
    <location>
        <begin position="794"/>
        <end position="840"/>
    </location>
</feature>
<dbReference type="FunFam" id="3.40.50.11210:FF:000007">
    <property type="entry name" value="Tuberous sclerosis 2"/>
    <property type="match status" value="1"/>
</dbReference>
<dbReference type="SUPFAM" id="SSF111347">
    <property type="entry name" value="Rap/Ran-GAP"/>
    <property type="match status" value="1"/>
</dbReference>
<dbReference type="EMBL" id="NAJN01000254">
    <property type="protein sequence ID" value="TKA76114.1"/>
    <property type="molecule type" value="Genomic_DNA"/>
</dbReference>
<keyword evidence="5" id="KW-1185">Reference proteome</keyword>
<feature type="compositionally biased region" description="Polar residues" evidence="2">
    <location>
        <begin position="1086"/>
        <end position="1100"/>
    </location>
</feature>
<dbReference type="InterPro" id="IPR016024">
    <property type="entry name" value="ARM-type_fold"/>
</dbReference>
<dbReference type="Pfam" id="PF02145">
    <property type="entry name" value="Rap_GAP"/>
    <property type="match status" value="1"/>
</dbReference>
<accession>A0A4U0XGE6</accession>
<feature type="region of interest" description="Disordered" evidence="2">
    <location>
        <begin position="1083"/>
        <end position="1121"/>
    </location>
</feature>
<evidence type="ECO:0000256" key="1">
    <source>
        <dbReference type="ARBA" id="ARBA00022468"/>
    </source>
</evidence>
<comment type="caution">
    <text evidence="4">The sequence shown here is derived from an EMBL/GenBank/DDBJ whole genome shotgun (WGS) entry which is preliminary data.</text>
</comment>
<dbReference type="Gene3D" id="3.40.50.11210">
    <property type="entry name" value="Rap/Ran-GAP"/>
    <property type="match status" value="1"/>
</dbReference>
<dbReference type="PANTHER" id="PTHR10063:SF0">
    <property type="entry name" value="TUBERIN"/>
    <property type="match status" value="1"/>
</dbReference>